<dbReference type="Gene3D" id="3.40.190.290">
    <property type="match status" value="1"/>
</dbReference>
<dbReference type="PANTHER" id="PTHR30537:SF5">
    <property type="entry name" value="HTH-TYPE TRANSCRIPTIONAL ACTIVATOR TTDR-RELATED"/>
    <property type="match status" value="1"/>
</dbReference>
<evidence type="ECO:0000313" key="3">
    <source>
        <dbReference type="Proteomes" id="UP000199137"/>
    </source>
</evidence>
<dbReference type="Proteomes" id="UP000199137">
    <property type="component" value="Unassembled WGS sequence"/>
</dbReference>
<dbReference type="Gene3D" id="3.40.190.10">
    <property type="entry name" value="Periplasmic binding protein-like II"/>
    <property type="match status" value="1"/>
</dbReference>
<evidence type="ECO:0000313" key="2">
    <source>
        <dbReference type="EMBL" id="SFP59717.1"/>
    </source>
</evidence>
<proteinExistence type="inferred from homology"/>
<dbReference type="GO" id="GO:0043565">
    <property type="term" value="F:sequence-specific DNA binding"/>
    <property type="evidence" value="ECO:0007669"/>
    <property type="project" value="TreeGrafter"/>
</dbReference>
<dbReference type="SUPFAM" id="SSF53850">
    <property type="entry name" value="Periplasmic binding protein-like II"/>
    <property type="match status" value="1"/>
</dbReference>
<keyword evidence="2" id="KW-0238">DNA-binding</keyword>
<reference evidence="2 3" key="1">
    <citation type="submission" date="2016-10" db="EMBL/GenBank/DDBJ databases">
        <authorList>
            <person name="de Groot N.N."/>
        </authorList>
    </citation>
    <scope>NUCLEOTIDE SEQUENCE [LARGE SCALE GENOMIC DNA]</scope>
    <source>
        <strain evidence="2 3">DSM 44637</strain>
    </source>
</reference>
<dbReference type="AlphaFoldDB" id="A0A1I5RMW8"/>
<accession>A0A1I5RMW8</accession>
<sequence>MQLVTRSTRRLNLVDEVERYAAGTARLLPEITDLEDEAGRLRHGVRGRVAVRSTIGLGRAHIAPVLGQFQRRHPGVEIDPELSHLPPHIAGTPFDFAIRVGRRGIPACAPGASPGPGAAAVHSGRVHRPPRNGSDYAIWRFGTDGDEAAVKVPGAMISNDGGIATHWCLAGHGLLTRSRWKVAPMPRCGELIQVSLTFPLRTRRSTRFTLPRIRFRAGRGWLSAVSPGNSRAVSAAVRRIPEISAAGTGRPDGRLPR</sequence>
<dbReference type="EMBL" id="FOWC01000006">
    <property type="protein sequence ID" value="SFP59717.1"/>
    <property type="molecule type" value="Genomic_DNA"/>
</dbReference>
<evidence type="ECO:0000256" key="1">
    <source>
        <dbReference type="ARBA" id="ARBA00009437"/>
    </source>
</evidence>
<dbReference type="PANTHER" id="PTHR30537">
    <property type="entry name" value="HTH-TYPE TRANSCRIPTIONAL REGULATOR"/>
    <property type="match status" value="1"/>
</dbReference>
<organism evidence="2 3">
    <name type="scientific">Amycolatopsis rubida</name>
    <dbReference type="NCBI Taxonomy" id="112413"/>
    <lineage>
        <taxon>Bacteria</taxon>
        <taxon>Bacillati</taxon>
        <taxon>Actinomycetota</taxon>
        <taxon>Actinomycetes</taxon>
        <taxon>Pseudonocardiales</taxon>
        <taxon>Pseudonocardiaceae</taxon>
        <taxon>Amycolatopsis</taxon>
    </lineage>
</organism>
<gene>
    <name evidence="2" type="ORF">SAMN05421854_1069</name>
</gene>
<dbReference type="GO" id="GO:0003700">
    <property type="term" value="F:DNA-binding transcription factor activity"/>
    <property type="evidence" value="ECO:0007669"/>
    <property type="project" value="TreeGrafter"/>
</dbReference>
<comment type="similarity">
    <text evidence="1">Belongs to the LysR transcriptional regulatory family.</text>
</comment>
<dbReference type="GO" id="GO:0006351">
    <property type="term" value="P:DNA-templated transcription"/>
    <property type="evidence" value="ECO:0007669"/>
    <property type="project" value="TreeGrafter"/>
</dbReference>
<protein>
    <submittedName>
        <fullName evidence="2">DNA-binding transcriptional regulator, LysR family</fullName>
    </submittedName>
</protein>
<name>A0A1I5RMW8_9PSEU</name>
<dbReference type="RefSeq" id="WP_093574519.1">
    <property type="nucleotide sequence ID" value="NZ_FOWC01000006.1"/>
</dbReference>
<dbReference type="STRING" id="112413.SAMN05421854_1069"/>
<dbReference type="OrthoDB" id="9785974at2"/>
<dbReference type="InterPro" id="IPR058163">
    <property type="entry name" value="LysR-type_TF_proteobact-type"/>
</dbReference>